<accession>A0A0E9QZD0</accession>
<name>A0A0E9QZD0_ANGAN</name>
<sequence>MVNLHTVYDILSTLWGGGTVEYISYILVI</sequence>
<reference evidence="1" key="2">
    <citation type="journal article" date="2015" name="Fish Shellfish Immunol.">
        <title>Early steps in the European eel (Anguilla anguilla)-Vibrio vulnificus interaction in the gills: Role of the RtxA13 toxin.</title>
        <authorList>
            <person name="Callol A."/>
            <person name="Pajuelo D."/>
            <person name="Ebbesson L."/>
            <person name="Teles M."/>
            <person name="MacKenzie S."/>
            <person name="Amaro C."/>
        </authorList>
    </citation>
    <scope>NUCLEOTIDE SEQUENCE</scope>
</reference>
<reference evidence="1" key="1">
    <citation type="submission" date="2014-11" db="EMBL/GenBank/DDBJ databases">
        <authorList>
            <person name="Amaro Gonzalez C."/>
        </authorList>
    </citation>
    <scope>NUCLEOTIDE SEQUENCE</scope>
</reference>
<evidence type="ECO:0000313" key="1">
    <source>
        <dbReference type="EMBL" id="JAH21605.1"/>
    </source>
</evidence>
<protein>
    <submittedName>
        <fullName evidence="1">Uncharacterized protein</fullName>
    </submittedName>
</protein>
<dbReference type="EMBL" id="GBXM01086972">
    <property type="protein sequence ID" value="JAH21605.1"/>
    <property type="molecule type" value="Transcribed_RNA"/>
</dbReference>
<proteinExistence type="predicted"/>
<dbReference type="AlphaFoldDB" id="A0A0E9QZD0"/>
<organism evidence="1">
    <name type="scientific">Anguilla anguilla</name>
    <name type="common">European freshwater eel</name>
    <name type="synonym">Muraena anguilla</name>
    <dbReference type="NCBI Taxonomy" id="7936"/>
    <lineage>
        <taxon>Eukaryota</taxon>
        <taxon>Metazoa</taxon>
        <taxon>Chordata</taxon>
        <taxon>Craniata</taxon>
        <taxon>Vertebrata</taxon>
        <taxon>Euteleostomi</taxon>
        <taxon>Actinopterygii</taxon>
        <taxon>Neopterygii</taxon>
        <taxon>Teleostei</taxon>
        <taxon>Anguilliformes</taxon>
        <taxon>Anguillidae</taxon>
        <taxon>Anguilla</taxon>
    </lineage>
</organism>